<proteinExistence type="predicted"/>
<accession>A0AAV2TM10</accession>
<evidence type="ECO:0000256" key="12">
    <source>
        <dbReference type="SAM" id="Phobius"/>
    </source>
</evidence>
<dbReference type="EMBL" id="CAXLJL010000378">
    <property type="protein sequence ID" value="CAL5137264.1"/>
    <property type="molecule type" value="Genomic_DNA"/>
</dbReference>
<keyword evidence="8" id="KW-0460">Magnesium</keyword>
<dbReference type="Pfam" id="PF00211">
    <property type="entry name" value="Guanylate_cyc"/>
    <property type="match status" value="2"/>
</dbReference>
<comment type="caution">
    <text evidence="14">The sequence shown here is derived from an EMBL/GenBank/DDBJ whole genome shotgun (WGS) entry which is preliminary data.</text>
</comment>
<protein>
    <recommendedName>
        <fullName evidence="3">adenylate cyclase</fullName>
        <ecNumber evidence="3">4.6.1.1</ecNumber>
    </recommendedName>
</protein>
<name>A0AAV2TM10_CALDB</name>
<evidence type="ECO:0000256" key="8">
    <source>
        <dbReference type="ARBA" id="ARBA00022842"/>
    </source>
</evidence>
<organism evidence="14 15">
    <name type="scientific">Calicophoron daubneyi</name>
    <name type="common">Rumen fluke</name>
    <name type="synonym">Paramphistomum daubneyi</name>
    <dbReference type="NCBI Taxonomy" id="300641"/>
    <lineage>
        <taxon>Eukaryota</taxon>
        <taxon>Metazoa</taxon>
        <taxon>Spiralia</taxon>
        <taxon>Lophotrochozoa</taxon>
        <taxon>Platyhelminthes</taxon>
        <taxon>Trematoda</taxon>
        <taxon>Digenea</taxon>
        <taxon>Plagiorchiida</taxon>
        <taxon>Pronocephalata</taxon>
        <taxon>Paramphistomoidea</taxon>
        <taxon>Paramphistomidae</taxon>
        <taxon>Calicophoron</taxon>
    </lineage>
</organism>
<dbReference type="PANTHER" id="PTHR45627:SF8">
    <property type="entry name" value="ADENYLATE CYCLASE TYPE 9"/>
    <property type="match status" value="1"/>
</dbReference>
<feature type="transmembrane region" description="Helical" evidence="12">
    <location>
        <begin position="552"/>
        <end position="578"/>
    </location>
</feature>
<dbReference type="FunFam" id="3.30.70.1230:FF:000008">
    <property type="entry name" value="Adenylate cyclase type 9"/>
    <property type="match status" value="1"/>
</dbReference>
<dbReference type="InterPro" id="IPR001054">
    <property type="entry name" value="A/G_cyclase"/>
</dbReference>
<gene>
    <name evidence="14" type="ORF">CDAUBV1_LOCUS11591</name>
</gene>
<keyword evidence="11" id="KW-0456">Lyase</keyword>
<keyword evidence="7" id="KW-0067">ATP-binding</keyword>
<keyword evidence="5" id="KW-0479">Metal-binding</keyword>
<feature type="domain" description="Guanylate cyclase" evidence="13">
    <location>
        <begin position="819"/>
        <end position="962"/>
    </location>
</feature>
<evidence type="ECO:0000256" key="5">
    <source>
        <dbReference type="ARBA" id="ARBA00022723"/>
    </source>
</evidence>
<dbReference type="PANTHER" id="PTHR45627">
    <property type="entry name" value="ADENYLATE CYCLASE TYPE 1"/>
    <property type="match status" value="1"/>
</dbReference>
<dbReference type="SUPFAM" id="SSF55073">
    <property type="entry name" value="Nucleotide cyclase"/>
    <property type="match status" value="2"/>
</dbReference>
<dbReference type="GO" id="GO:0009190">
    <property type="term" value="P:cyclic nucleotide biosynthetic process"/>
    <property type="evidence" value="ECO:0007669"/>
    <property type="project" value="InterPro"/>
</dbReference>
<feature type="transmembrane region" description="Helical" evidence="12">
    <location>
        <begin position="687"/>
        <end position="706"/>
    </location>
</feature>
<evidence type="ECO:0000256" key="10">
    <source>
        <dbReference type="ARBA" id="ARBA00023136"/>
    </source>
</evidence>
<evidence type="ECO:0000256" key="4">
    <source>
        <dbReference type="ARBA" id="ARBA00022692"/>
    </source>
</evidence>
<evidence type="ECO:0000256" key="3">
    <source>
        <dbReference type="ARBA" id="ARBA00012201"/>
    </source>
</evidence>
<dbReference type="PROSITE" id="PS50125">
    <property type="entry name" value="GUANYLATE_CYCLASE_2"/>
    <property type="match status" value="2"/>
</dbReference>
<sequence>MRNYASSMRKSVFSSLPNGSEYDVFESNAKGLTILRRVLTALRYAIRTLNSQSVLFTEYVRDITLWETKLNFRITLFLCLYCIVVHVIEGALFAPVPAPFPSALVFVMPRVHQTSSNYWVDEIDDDTHQIPWSQFDVFRRYKTLTQGNMQTALEVFSDCVMLCLVSMMSVYVAFWNKLKRSFGFYLVGENIRARTDAAQALKSKVCWIEAVMPSQVTADYHKLQRRHEDLGDELWIYTKDFDPVSILFADIVGFTKMSCNKTALQVVQLLNDLYSRFDELCKLTRCEKMGTLGDCYYCVAGCPEPRPDHAVACVEMGLGMCRIIKAFNCDHSENVGMRVGVHSGRVNAAIIGAQRFRYDIYSYDVIVANALESTGRTGRVHISETTYAEIKTMYNVSVGQDLEVKSEEQLGISGMVLERKFIKTYFVDPRSSVFRRKHEKFGQQKELRSVNFEEGLLNIRASRFREVRRLATYSTSTSIRTYLAQGQDLRTLERDIELIHNIQKDPKGQVDLFRAPPLTSFLLQFIDPETEWHYQNHHIHYVRPTYINSLKVGILVDGITVFLVTVLILLIVIAVHIHATEMKLENVRDYTLYLLTALVTSVALIFPAIFYADQIENKHFRQIHNTLSHKLVQELCTGIQTLTPTLIFLEFTSSLGTSSLFGHYLSVISKIEGVCILVHMLPVCSAAWGRFIFCTVSLVAIGARATNKFEDEYTFCILSTDNQTGVPMHSINVVSLWEVLCCYWLVIRLTRGNERGSRLCFYVNRECEISSDISDIAVREAQELLFNIIPEYVYSEILETDQFDVEGKFSYAVNLQNVGVVFASIANFFSAYYREDYKGGASSLKLLNKIICLFDELLKRRDMKDIEKIKTINDCYMAAAGLNANEVSRNFQRKQHLISLMEFCHLLKETVDNFNKMYIFGTDKFIIKIGYNFGPVTAGIIGTTKPMYDIWGDTVNVASRMYSTGIPGEIQVPEYVISVLEDYFNFEYRGEIFVKGKGDMKTYICNKK</sequence>
<keyword evidence="9 12" id="KW-1133">Transmembrane helix</keyword>
<keyword evidence="4 12" id="KW-0812">Transmembrane</keyword>
<dbReference type="EC" id="4.6.1.1" evidence="3"/>
<evidence type="ECO:0000256" key="11">
    <source>
        <dbReference type="ARBA" id="ARBA00023239"/>
    </source>
</evidence>
<evidence type="ECO:0000256" key="1">
    <source>
        <dbReference type="ARBA" id="ARBA00001593"/>
    </source>
</evidence>
<dbReference type="GO" id="GO:0005886">
    <property type="term" value="C:plasma membrane"/>
    <property type="evidence" value="ECO:0007669"/>
    <property type="project" value="TreeGrafter"/>
</dbReference>
<feature type="transmembrane region" description="Helical" evidence="12">
    <location>
        <begin position="590"/>
        <end position="612"/>
    </location>
</feature>
<dbReference type="CDD" id="cd07302">
    <property type="entry name" value="CHD"/>
    <property type="match status" value="2"/>
</dbReference>
<dbReference type="SMART" id="SM00044">
    <property type="entry name" value="CYCc"/>
    <property type="match status" value="2"/>
</dbReference>
<evidence type="ECO:0000256" key="9">
    <source>
        <dbReference type="ARBA" id="ARBA00022989"/>
    </source>
</evidence>
<dbReference type="GO" id="GO:0004016">
    <property type="term" value="F:adenylate cyclase activity"/>
    <property type="evidence" value="ECO:0007669"/>
    <property type="project" value="UniProtKB-EC"/>
</dbReference>
<dbReference type="Gene3D" id="3.30.70.1230">
    <property type="entry name" value="Nucleotide cyclase"/>
    <property type="match status" value="2"/>
</dbReference>
<keyword evidence="6" id="KW-0547">Nucleotide-binding</keyword>
<dbReference type="GO" id="GO:0046872">
    <property type="term" value="F:metal ion binding"/>
    <property type="evidence" value="ECO:0007669"/>
    <property type="project" value="UniProtKB-KW"/>
</dbReference>
<feature type="transmembrane region" description="Helical" evidence="12">
    <location>
        <begin position="74"/>
        <end position="94"/>
    </location>
</feature>
<evidence type="ECO:0000256" key="6">
    <source>
        <dbReference type="ARBA" id="ARBA00022741"/>
    </source>
</evidence>
<feature type="transmembrane region" description="Helical" evidence="12">
    <location>
        <begin position="155"/>
        <end position="174"/>
    </location>
</feature>
<evidence type="ECO:0000259" key="13">
    <source>
        <dbReference type="PROSITE" id="PS50125"/>
    </source>
</evidence>
<dbReference type="GO" id="GO:0005524">
    <property type="term" value="F:ATP binding"/>
    <property type="evidence" value="ECO:0007669"/>
    <property type="project" value="UniProtKB-KW"/>
</dbReference>
<evidence type="ECO:0000256" key="7">
    <source>
        <dbReference type="ARBA" id="ARBA00022840"/>
    </source>
</evidence>
<feature type="transmembrane region" description="Helical" evidence="12">
    <location>
        <begin position="726"/>
        <end position="746"/>
    </location>
</feature>
<evidence type="ECO:0000313" key="15">
    <source>
        <dbReference type="Proteomes" id="UP001497525"/>
    </source>
</evidence>
<dbReference type="InterPro" id="IPR029787">
    <property type="entry name" value="Nucleotide_cyclase"/>
</dbReference>
<comment type="subcellular location">
    <subcellularLocation>
        <location evidence="2">Membrane</location>
        <topology evidence="2">Multi-pass membrane protein</topology>
    </subcellularLocation>
</comment>
<keyword evidence="10 12" id="KW-0472">Membrane</keyword>
<reference evidence="14" key="1">
    <citation type="submission" date="2024-06" db="EMBL/GenBank/DDBJ databases">
        <authorList>
            <person name="Liu X."/>
            <person name="Lenzi L."/>
            <person name="Haldenby T S."/>
            <person name="Uol C."/>
        </authorList>
    </citation>
    <scope>NUCLEOTIDE SEQUENCE</scope>
</reference>
<feature type="domain" description="Guanylate cyclase" evidence="13">
    <location>
        <begin position="245"/>
        <end position="372"/>
    </location>
</feature>
<dbReference type="GO" id="GO:0007189">
    <property type="term" value="P:adenylate cyclase-activating G protein-coupled receptor signaling pathway"/>
    <property type="evidence" value="ECO:0007669"/>
    <property type="project" value="TreeGrafter"/>
</dbReference>
<dbReference type="Proteomes" id="UP001497525">
    <property type="component" value="Unassembled WGS sequence"/>
</dbReference>
<evidence type="ECO:0000313" key="14">
    <source>
        <dbReference type="EMBL" id="CAL5137264.1"/>
    </source>
</evidence>
<comment type="catalytic activity">
    <reaction evidence="1">
        <text>ATP = 3',5'-cyclic AMP + diphosphate</text>
        <dbReference type="Rhea" id="RHEA:15389"/>
        <dbReference type="ChEBI" id="CHEBI:30616"/>
        <dbReference type="ChEBI" id="CHEBI:33019"/>
        <dbReference type="ChEBI" id="CHEBI:58165"/>
        <dbReference type="EC" id="4.6.1.1"/>
    </reaction>
</comment>
<dbReference type="GO" id="GO:0035556">
    <property type="term" value="P:intracellular signal transduction"/>
    <property type="evidence" value="ECO:0007669"/>
    <property type="project" value="InterPro"/>
</dbReference>
<dbReference type="AlphaFoldDB" id="A0AAV2TM10"/>
<evidence type="ECO:0000256" key="2">
    <source>
        <dbReference type="ARBA" id="ARBA00004141"/>
    </source>
</evidence>